<reference evidence="1 2" key="1">
    <citation type="journal article" date="2012" name="Genome Biol.">
        <title>Genome and low-iron response of an oceanic diatom adapted to chronic iron limitation.</title>
        <authorList>
            <person name="Lommer M."/>
            <person name="Specht M."/>
            <person name="Roy A.S."/>
            <person name="Kraemer L."/>
            <person name="Andreson R."/>
            <person name="Gutowska M.A."/>
            <person name="Wolf J."/>
            <person name="Bergner S.V."/>
            <person name="Schilhabel M.B."/>
            <person name="Klostermeier U.C."/>
            <person name="Beiko R.G."/>
            <person name="Rosenstiel P."/>
            <person name="Hippler M."/>
            <person name="Laroche J."/>
        </authorList>
    </citation>
    <scope>NUCLEOTIDE SEQUENCE [LARGE SCALE GENOMIC DNA]</scope>
    <source>
        <strain evidence="1 2">CCMP1005</strain>
    </source>
</reference>
<evidence type="ECO:0000313" key="1">
    <source>
        <dbReference type="EMBL" id="EJK49694.1"/>
    </source>
</evidence>
<keyword evidence="2" id="KW-1185">Reference proteome</keyword>
<dbReference type="AlphaFoldDB" id="K0RBU9"/>
<gene>
    <name evidence="1" type="ORF">THAOC_31403</name>
</gene>
<name>K0RBU9_THAOC</name>
<sequence>MVELTPGRRNGGLAAAAPTITRLPTSIGRLPLLGAASFRPATADFRPFRGDLRGNSAHQRDGRVGCGDRCRSSLRILRSGDLDGICVDTTLALVCYGLYTRRWRAPLRTHDANDTENGPIGGVRRRRRLVWCSSQNDIKAFGLWRRIGDAKQNGADGGQGVIVAQIFVPGRGPSVGFGEGVALELGPSVEPVDRAEDMRAVEGGIAGPPGVVPKHPVRELRPGVLLSSTGGPQRGVQKTWGLPFCPKRKHHPMMSRTSQTFSEMGADLSNALKWHGGGVTVAHIAKVVNDDPARGCAARAELSLFGRPLEVCCRCQEVQQTPVPTSNSEYLLQAGAASKVEQARSSK</sequence>
<evidence type="ECO:0000313" key="2">
    <source>
        <dbReference type="Proteomes" id="UP000266841"/>
    </source>
</evidence>
<dbReference type="Proteomes" id="UP000266841">
    <property type="component" value="Unassembled WGS sequence"/>
</dbReference>
<protein>
    <submittedName>
        <fullName evidence="1">Uncharacterized protein</fullName>
    </submittedName>
</protein>
<dbReference type="EMBL" id="AGNL01044523">
    <property type="protein sequence ID" value="EJK49694.1"/>
    <property type="molecule type" value="Genomic_DNA"/>
</dbReference>
<comment type="caution">
    <text evidence="1">The sequence shown here is derived from an EMBL/GenBank/DDBJ whole genome shotgun (WGS) entry which is preliminary data.</text>
</comment>
<organism evidence="1 2">
    <name type="scientific">Thalassiosira oceanica</name>
    <name type="common">Marine diatom</name>
    <dbReference type="NCBI Taxonomy" id="159749"/>
    <lineage>
        <taxon>Eukaryota</taxon>
        <taxon>Sar</taxon>
        <taxon>Stramenopiles</taxon>
        <taxon>Ochrophyta</taxon>
        <taxon>Bacillariophyta</taxon>
        <taxon>Coscinodiscophyceae</taxon>
        <taxon>Thalassiosirophycidae</taxon>
        <taxon>Thalassiosirales</taxon>
        <taxon>Thalassiosiraceae</taxon>
        <taxon>Thalassiosira</taxon>
    </lineage>
</organism>
<accession>K0RBU9</accession>
<proteinExistence type="predicted"/>